<dbReference type="STRING" id="1798692.A3G00_03185"/>
<dbReference type="EMBL" id="MFQN01000003">
    <property type="protein sequence ID" value="OGH75721.1"/>
    <property type="molecule type" value="Genomic_DNA"/>
</dbReference>
<sequence length="658" mass="73242">MNDMSLDFLEEKTEKKPIEKSKRRFLLLVLGLPVIIIILGASALAVYGASFRGEVLPGVYIGDAPLAGLDRNEVVAFLSDMNDKMANEGLWFSYEVDGRQETTVIYPEVVGDSALPDVIEMEVEKEADYLIGKDRNLLSWGVSALLSGLRETRYELKTVRVDEARLLEKIKNKISVYESLPRNAEIKIKSLDPLQYEILPAKAGVVFDYDGAVSEVYRLWSNLQLAQVSISIKNGQPEIFEIDVKSIENRLSSVFAHGPVSLSYQDPHTGLKYDWQISLGQIADWVEAQKAADEGFVFGLKRESVVDFLTKKVEPSVNVEAQDAKFKIGVEGKTEEFQGSRPGIKLDLEKTYLAINEALIERTRHDEGVATAVAAVVEKVEPNVKTGDVNNLGIKEILGVGISNYSGSPINRIKNIANAVKKLNGILIKPGEIFSAIQYTQPFTLEGGYLPEKVIKGDEIKPEIGGGLCQIGTTLFRMAMNAGMEIVERRNHSLVVSYYNDPSNKNPGTDATFYDPKPDFRFRNDTANYVLIQTEMDTSTGELRFYLWGTNDGRKGYYSKPVVKRWIPYGEPKEIETTKLKPGEKECQNAFKGADASFTYTREFVNGRKKEETIFESHYRALPKICLVGVEEKKADEVNVDTSLPLVGGGEEGVVVVE</sequence>
<keyword evidence="1" id="KW-0472">Membrane</keyword>
<evidence type="ECO:0000256" key="1">
    <source>
        <dbReference type="SAM" id="Phobius"/>
    </source>
</evidence>
<keyword evidence="1" id="KW-1133">Transmembrane helix</keyword>
<protein>
    <recommendedName>
        <fullName evidence="4">Peptidoglycan binding domain-containing protein</fullName>
    </recommendedName>
</protein>
<reference evidence="2 3" key="1">
    <citation type="journal article" date="2016" name="Nat. Commun.">
        <title>Thousands of microbial genomes shed light on interconnected biogeochemical processes in an aquifer system.</title>
        <authorList>
            <person name="Anantharaman K."/>
            <person name="Brown C.T."/>
            <person name="Hug L.A."/>
            <person name="Sharon I."/>
            <person name="Castelle C.J."/>
            <person name="Probst A.J."/>
            <person name="Thomas B.C."/>
            <person name="Singh A."/>
            <person name="Wilkins M.J."/>
            <person name="Karaoz U."/>
            <person name="Brodie E.L."/>
            <person name="Williams K.H."/>
            <person name="Hubbard S.S."/>
            <person name="Banfield J.F."/>
        </authorList>
    </citation>
    <scope>NUCLEOTIDE SEQUENCE [LARGE SCALE GENOMIC DNA]</scope>
</reference>
<dbReference type="PANTHER" id="PTHR35788:SF1">
    <property type="entry name" value="EXPORTED PROTEIN"/>
    <property type="match status" value="1"/>
</dbReference>
<accession>A0A1F6MVT4</accession>
<name>A0A1F6MVT4_9BACT</name>
<proteinExistence type="predicted"/>
<dbReference type="PANTHER" id="PTHR35788">
    <property type="entry name" value="EXPORTED PROTEIN-RELATED"/>
    <property type="match status" value="1"/>
</dbReference>
<feature type="transmembrane region" description="Helical" evidence="1">
    <location>
        <begin position="25"/>
        <end position="47"/>
    </location>
</feature>
<comment type="caution">
    <text evidence="2">The sequence shown here is derived from an EMBL/GenBank/DDBJ whole genome shotgun (WGS) entry which is preliminary data.</text>
</comment>
<evidence type="ECO:0008006" key="4">
    <source>
        <dbReference type="Google" id="ProtNLM"/>
    </source>
</evidence>
<dbReference type="InterPro" id="IPR007391">
    <property type="entry name" value="Vancomycin_resist_VanW"/>
</dbReference>
<dbReference type="AlphaFoldDB" id="A0A1F6MVT4"/>
<dbReference type="Proteomes" id="UP000178347">
    <property type="component" value="Unassembled WGS sequence"/>
</dbReference>
<evidence type="ECO:0000313" key="3">
    <source>
        <dbReference type="Proteomes" id="UP000178347"/>
    </source>
</evidence>
<keyword evidence="1" id="KW-0812">Transmembrane</keyword>
<dbReference type="InterPro" id="IPR052913">
    <property type="entry name" value="Glycopeptide_resist_protein"/>
</dbReference>
<gene>
    <name evidence="2" type="ORF">A3G00_03185</name>
</gene>
<organism evidence="2 3">
    <name type="scientific">Candidatus Magasanikbacteria bacterium RIFCSPLOWO2_12_FULL_43_12</name>
    <dbReference type="NCBI Taxonomy" id="1798692"/>
    <lineage>
        <taxon>Bacteria</taxon>
        <taxon>Candidatus Magasanikiibacteriota</taxon>
    </lineage>
</organism>
<evidence type="ECO:0000313" key="2">
    <source>
        <dbReference type="EMBL" id="OGH75721.1"/>
    </source>
</evidence>
<dbReference type="Pfam" id="PF04294">
    <property type="entry name" value="VanW"/>
    <property type="match status" value="1"/>
</dbReference>